<evidence type="ECO:0000313" key="1">
    <source>
        <dbReference type="EMBL" id="GAX59384.1"/>
    </source>
</evidence>
<name>A0A286TU39_9BACT</name>
<proteinExistence type="predicted"/>
<keyword evidence="2" id="KW-1185">Reference proteome</keyword>
<dbReference type="EMBL" id="BAOS01000003">
    <property type="protein sequence ID" value="GAX59384.1"/>
    <property type="molecule type" value="Genomic_DNA"/>
</dbReference>
<accession>A0A286TU39</accession>
<gene>
    <name evidence="1" type="ORF">SCALIN_C03_0041</name>
</gene>
<sequence length="97" mass="11008">MITIWPKREKKREVSWTVSPVTQSADVEVNKASTNDVPLPLTVATGSISKIVPITIKVKKLRPSVTPGFALKFLNALLNIYFHFINRNDRYLLSKQQ</sequence>
<comment type="caution">
    <text evidence="1">The sequence shown here is derived from an EMBL/GenBank/DDBJ whole genome shotgun (WGS) entry which is preliminary data.</text>
</comment>
<dbReference type="Proteomes" id="UP000218542">
    <property type="component" value="Unassembled WGS sequence"/>
</dbReference>
<dbReference type="AlphaFoldDB" id="A0A286TU39"/>
<reference evidence="2" key="1">
    <citation type="journal article" date="2017" name="Environ. Microbiol. Rep.">
        <title>Genetic Diversity of Marine Anaerobic Ammonium-Oxidizing Bacteria as Revealed by Genomic and Proteomic Analyses of 'Candidatus Scalindua japonica'.</title>
        <authorList>
            <person name="Oshiki M."/>
            <person name="Mizuto K."/>
            <person name="Kimura Z."/>
            <person name="Kindaichi T."/>
            <person name="Satoh H."/>
            <person name="Okabe S."/>
        </authorList>
    </citation>
    <scope>NUCLEOTIDE SEQUENCE [LARGE SCALE GENOMIC DNA]</scope>
    <source>
        <strain evidence="2">husup-a2</strain>
    </source>
</reference>
<protein>
    <submittedName>
        <fullName evidence="1">Uncharacterized protein</fullName>
    </submittedName>
</protein>
<evidence type="ECO:0000313" key="2">
    <source>
        <dbReference type="Proteomes" id="UP000218542"/>
    </source>
</evidence>
<organism evidence="1 2">
    <name type="scientific">Candidatus Scalindua japonica</name>
    <dbReference type="NCBI Taxonomy" id="1284222"/>
    <lineage>
        <taxon>Bacteria</taxon>
        <taxon>Pseudomonadati</taxon>
        <taxon>Planctomycetota</taxon>
        <taxon>Candidatus Brocadiia</taxon>
        <taxon>Candidatus Brocadiales</taxon>
        <taxon>Candidatus Scalinduaceae</taxon>
        <taxon>Candidatus Scalindua</taxon>
    </lineage>
</organism>